<dbReference type="CDD" id="cd05379">
    <property type="entry name" value="CAP_bacterial"/>
    <property type="match status" value="1"/>
</dbReference>
<dbReference type="Pfam" id="PF00188">
    <property type="entry name" value="CAP"/>
    <property type="match status" value="1"/>
</dbReference>
<dbReference type="Gene3D" id="3.40.33.10">
    <property type="entry name" value="CAP"/>
    <property type="match status" value="1"/>
</dbReference>
<keyword evidence="1" id="KW-0472">Membrane</keyword>
<proteinExistence type="predicted"/>
<dbReference type="PANTHER" id="PTHR31157">
    <property type="entry name" value="SCP DOMAIN-CONTAINING PROTEIN"/>
    <property type="match status" value="1"/>
</dbReference>
<dbReference type="InterPro" id="IPR035940">
    <property type="entry name" value="CAP_sf"/>
</dbReference>
<keyword evidence="5" id="KW-1185">Reference proteome</keyword>
<feature type="transmembrane region" description="Helical" evidence="1">
    <location>
        <begin position="7"/>
        <end position="27"/>
    </location>
</feature>
<dbReference type="EMBL" id="JAUSTY010000020">
    <property type="protein sequence ID" value="MDQ0167858.1"/>
    <property type="molecule type" value="Genomic_DNA"/>
</dbReference>
<keyword evidence="1" id="KW-0812">Transmembrane</keyword>
<dbReference type="Pfam" id="PF14504">
    <property type="entry name" value="CAP_assoc_N"/>
    <property type="match status" value="1"/>
</dbReference>
<dbReference type="InterPro" id="IPR029410">
    <property type="entry name" value="CAP_assoc"/>
</dbReference>
<protein>
    <submittedName>
        <fullName evidence="4">Uncharacterized protein YkwD</fullName>
    </submittedName>
</protein>
<dbReference type="RefSeq" id="WP_307397113.1">
    <property type="nucleotide sequence ID" value="NZ_BAAADK010000049.1"/>
</dbReference>
<accession>A0ABT9W3N4</accession>
<dbReference type="SUPFAM" id="SSF55797">
    <property type="entry name" value="PR-1-like"/>
    <property type="match status" value="1"/>
</dbReference>
<dbReference type="Proteomes" id="UP001235840">
    <property type="component" value="Unassembled WGS sequence"/>
</dbReference>
<feature type="domain" description="CAP-associated" evidence="3">
    <location>
        <begin position="91"/>
        <end position="231"/>
    </location>
</feature>
<evidence type="ECO:0000256" key="1">
    <source>
        <dbReference type="SAM" id="Phobius"/>
    </source>
</evidence>
<reference evidence="4 5" key="1">
    <citation type="submission" date="2023-07" db="EMBL/GenBank/DDBJ databases">
        <title>Genomic Encyclopedia of Type Strains, Phase IV (KMG-IV): sequencing the most valuable type-strain genomes for metagenomic binning, comparative biology and taxonomic classification.</title>
        <authorList>
            <person name="Goeker M."/>
        </authorList>
    </citation>
    <scope>NUCLEOTIDE SEQUENCE [LARGE SCALE GENOMIC DNA]</scope>
    <source>
        <strain evidence="4 5">DSM 12751</strain>
    </source>
</reference>
<evidence type="ECO:0000259" key="3">
    <source>
        <dbReference type="Pfam" id="PF14504"/>
    </source>
</evidence>
<evidence type="ECO:0000313" key="5">
    <source>
        <dbReference type="Proteomes" id="UP001235840"/>
    </source>
</evidence>
<dbReference type="InterPro" id="IPR014044">
    <property type="entry name" value="CAP_dom"/>
</dbReference>
<feature type="domain" description="SCP" evidence="2">
    <location>
        <begin position="265"/>
        <end position="366"/>
    </location>
</feature>
<dbReference type="PANTHER" id="PTHR31157:SF26">
    <property type="entry name" value="SCP-LIKE EXTRACELLULAR PROTEIN"/>
    <property type="match status" value="1"/>
</dbReference>
<evidence type="ECO:0000259" key="2">
    <source>
        <dbReference type="Pfam" id="PF00188"/>
    </source>
</evidence>
<name>A0ABT9W3N4_9BACI</name>
<keyword evidence="1" id="KW-1133">Transmembrane helix</keyword>
<gene>
    <name evidence="4" type="ORF">J2S11_003787</name>
</gene>
<comment type="caution">
    <text evidence="4">The sequence shown here is derived from an EMBL/GenBank/DDBJ whole genome shotgun (WGS) entry which is preliminary data.</text>
</comment>
<sequence length="376" mass="43667">MRGWKWLLIGMLLASGLHIYIFGWNSWTDAIQNKWIELRSDEPTSLVEIDRYMPDDSSQANDTMQARHSFVEEDQQLFLEEDGEESKSVYLGMKEQEILNTLGEPQREEPSAYGYTWWVYNDDWETYIQVGVKNGELVTLYTNAPKWSWNELSPGLNSEQWEEAWEQRESVSFNHKLGYYTFDLTSTDIEERPLSIVGDTAIQLYIDIHNNQQISAIRLMDTETLLLHRPYALKYIGQLPEAPSPSEQEWKDIEQASERQIFDIINITRVWYDLDPFEWHGEAAEVARGHSSDMGVNDYFDHVSPTFGDLGDRLQRANVAYSSAGENIAWNYVDGPDAHQGWLNSLGHRKNVMEEQFTHLGVGVIEKHFTQNFLRP</sequence>
<organism evidence="4 5">
    <name type="scientific">Caldalkalibacillus horti</name>
    <dbReference type="NCBI Taxonomy" id="77523"/>
    <lineage>
        <taxon>Bacteria</taxon>
        <taxon>Bacillati</taxon>
        <taxon>Bacillota</taxon>
        <taxon>Bacilli</taxon>
        <taxon>Bacillales</taxon>
        <taxon>Bacillaceae</taxon>
        <taxon>Caldalkalibacillus</taxon>
    </lineage>
</organism>
<evidence type="ECO:0000313" key="4">
    <source>
        <dbReference type="EMBL" id="MDQ0167858.1"/>
    </source>
</evidence>